<evidence type="ECO:0000313" key="2">
    <source>
        <dbReference type="EMBL" id="AKH45989.1"/>
    </source>
</evidence>
<feature type="region of interest" description="Disordered" evidence="1">
    <location>
        <begin position="1"/>
        <end position="57"/>
    </location>
</feature>
<protein>
    <submittedName>
        <fullName evidence="2">Uncharacterized protein</fullName>
    </submittedName>
</protein>
<name>A0A0F7L0F2_9VIRU</name>
<feature type="compositionally biased region" description="Basic and acidic residues" evidence="1">
    <location>
        <begin position="40"/>
        <end position="57"/>
    </location>
</feature>
<sequence length="57" mass="6621">MPPLAFQSPDMVPKSFPCSARSRPAPTCPTRPKRLRRPLRREWRQRESSEDGSCRIP</sequence>
<reference evidence="2" key="1">
    <citation type="journal article" date="2015" name="Front. Microbiol.">
        <title>Combining genomic sequencing methods to explore viral diversity and reveal potential virus-host interactions.</title>
        <authorList>
            <person name="Chow C.E."/>
            <person name="Winget D.M."/>
            <person name="White R.A.III."/>
            <person name="Hallam S.J."/>
            <person name="Suttle C.A."/>
        </authorList>
    </citation>
    <scope>NUCLEOTIDE SEQUENCE</scope>
    <source>
        <strain evidence="2">Anoxic3_1</strain>
    </source>
</reference>
<dbReference type="EMBL" id="KR029577">
    <property type="protein sequence ID" value="AKH45989.1"/>
    <property type="molecule type" value="Genomic_DNA"/>
</dbReference>
<organism evidence="2">
    <name type="scientific">uncultured marine virus</name>
    <dbReference type="NCBI Taxonomy" id="186617"/>
    <lineage>
        <taxon>Viruses</taxon>
        <taxon>environmental samples</taxon>
    </lineage>
</organism>
<evidence type="ECO:0000256" key="1">
    <source>
        <dbReference type="SAM" id="MobiDB-lite"/>
    </source>
</evidence>
<proteinExistence type="predicted"/>
<accession>A0A0F7L0F2</accession>
<reference evidence="2" key="2">
    <citation type="submission" date="2015-03" db="EMBL/GenBank/DDBJ databases">
        <authorList>
            <person name="Chow C.-E.T."/>
            <person name="Winget D.M."/>
            <person name="White R.A.III."/>
            <person name="Hallam S.J."/>
            <person name="Suttle C.A."/>
        </authorList>
    </citation>
    <scope>NUCLEOTIDE SEQUENCE</scope>
    <source>
        <strain evidence="2">Anoxic3_1</strain>
    </source>
</reference>